<dbReference type="STRING" id="34475.A0A4Y9Y1X2"/>
<dbReference type="PANTHER" id="PTHR13011:SF0">
    <property type="entry name" value="GENERAL TRANSCRIPTION FACTOR IIF SUBUNIT 1"/>
    <property type="match status" value="1"/>
</dbReference>
<comment type="similarity">
    <text evidence="2">Belongs to the TFIIF alpha subunit family.</text>
</comment>
<protein>
    <submittedName>
        <fullName evidence="8">Uncharacterized protein</fullName>
    </submittedName>
</protein>
<dbReference type="GO" id="GO:0003677">
    <property type="term" value="F:DNA binding"/>
    <property type="evidence" value="ECO:0007669"/>
    <property type="project" value="UniProtKB-KW"/>
</dbReference>
<feature type="compositionally biased region" description="Acidic residues" evidence="7">
    <location>
        <begin position="834"/>
        <end position="866"/>
    </location>
</feature>
<name>A0A4Y9Y1X2_9APHY</name>
<feature type="compositionally biased region" description="Basic and acidic residues" evidence="7">
    <location>
        <begin position="616"/>
        <end position="625"/>
    </location>
</feature>
<keyword evidence="6" id="KW-0539">Nucleus</keyword>
<feature type="compositionally biased region" description="Basic and acidic residues" evidence="7">
    <location>
        <begin position="561"/>
        <end position="570"/>
    </location>
</feature>
<feature type="region of interest" description="Disordered" evidence="7">
    <location>
        <begin position="806"/>
        <end position="1104"/>
    </location>
</feature>
<feature type="compositionally biased region" description="Low complexity" evidence="7">
    <location>
        <begin position="641"/>
        <end position="652"/>
    </location>
</feature>
<evidence type="ECO:0000256" key="2">
    <source>
        <dbReference type="ARBA" id="ARBA00005249"/>
    </source>
</evidence>
<dbReference type="GO" id="GO:0032968">
    <property type="term" value="P:positive regulation of transcription elongation by RNA polymerase II"/>
    <property type="evidence" value="ECO:0007669"/>
    <property type="project" value="InterPro"/>
</dbReference>
<feature type="region of interest" description="Disordered" evidence="7">
    <location>
        <begin position="431"/>
        <end position="486"/>
    </location>
</feature>
<dbReference type="Pfam" id="PF05793">
    <property type="entry name" value="TFIIF_alpha"/>
    <property type="match status" value="1"/>
</dbReference>
<feature type="compositionally biased region" description="Acidic residues" evidence="7">
    <location>
        <begin position="917"/>
        <end position="938"/>
    </location>
</feature>
<keyword evidence="5" id="KW-0804">Transcription</keyword>
<feature type="compositionally biased region" description="Low complexity" evidence="7">
    <location>
        <begin position="1049"/>
        <end position="1059"/>
    </location>
</feature>
<dbReference type="PANTHER" id="PTHR13011">
    <property type="entry name" value="TFIIF-ALPHA"/>
    <property type="match status" value="1"/>
</dbReference>
<keyword evidence="4" id="KW-0238">DNA-binding</keyword>
<feature type="compositionally biased region" description="Polar residues" evidence="7">
    <location>
        <begin position="366"/>
        <end position="377"/>
    </location>
</feature>
<feature type="compositionally biased region" description="Polar residues" evidence="7">
    <location>
        <begin position="52"/>
        <end position="62"/>
    </location>
</feature>
<feature type="region of interest" description="Disordered" evidence="7">
    <location>
        <begin position="523"/>
        <end position="583"/>
    </location>
</feature>
<dbReference type="SUPFAM" id="SSF50916">
    <property type="entry name" value="Rap30/74 interaction domains"/>
    <property type="match status" value="1"/>
</dbReference>
<dbReference type="AlphaFoldDB" id="A0A4Y9Y1X2"/>
<keyword evidence="3" id="KW-0805">Transcription regulation</keyword>
<feature type="compositionally biased region" description="Polar residues" evidence="7">
    <location>
        <begin position="292"/>
        <end position="302"/>
    </location>
</feature>
<dbReference type="GO" id="GO:0005674">
    <property type="term" value="C:transcription factor TFIIF complex"/>
    <property type="evidence" value="ECO:0007669"/>
    <property type="project" value="TreeGrafter"/>
</dbReference>
<evidence type="ECO:0000313" key="8">
    <source>
        <dbReference type="EMBL" id="TFY56260.1"/>
    </source>
</evidence>
<evidence type="ECO:0000256" key="3">
    <source>
        <dbReference type="ARBA" id="ARBA00023015"/>
    </source>
</evidence>
<feature type="region of interest" description="Disordered" evidence="7">
    <location>
        <begin position="223"/>
        <end position="384"/>
    </location>
</feature>
<feature type="compositionally biased region" description="Low complexity" evidence="7">
    <location>
        <begin position="525"/>
        <end position="545"/>
    </location>
</feature>
<feature type="compositionally biased region" description="Low complexity" evidence="7">
    <location>
        <begin position="80"/>
        <end position="103"/>
    </location>
</feature>
<accession>A0A4Y9Y1X2</accession>
<comment type="caution">
    <text evidence="8">The sequence shown here is derived from an EMBL/GenBank/DDBJ whole genome shotgun (WGS) entry which is preliminary data.</text>
</comment>
<reference evidence="8 9" key="1">
    <citation type="submission" date="2019-01" db="EMBL/GenBank/DDBJ databases">
        <title>Genome sequencing of the rare red list fungi Fomitopsis rosea.</title>
        <authorList>
            <person name="Buettner E."/>
            <person name="Kellner H."/>
        </authorList>
    </citation>
    <scope>NUCLEOTIDE SEQUENCE [LARGE SCALE GENOMIC DNA]</scope>
    <source>
        <strain evidence="8 9">DSM 105464</strain>
    </source>
</reference>
<sequence length="1173" mass="126755">MDRPGTSHSSASESGQSASHSGTASQPPPSASAPALGPRHSPVTPLAPLEFLQNQRRGSITDPSLHAGPSIPTHLPNGAPLNNLRPPFRRPSFTSSPSFAPSTLYHDASRPPPGPHRAPSPYRFGDASMPPPESSKRQSRRAPRSSSADAGKKPLLTDTIPELESDAARSLRDSRQESIIRESSRAQGSDDMEIDPQEFQERGGGLRGLQAFREPVGYNARRHSIAAGLPSLSQDRHSPGWPQGTKRKTPSAQDTPSPGNREIDPLLAGPGAANMITDEGDGPAPKRRGSAFDTQNIAQLSLNDRHSSGDTRAGGGNGGSWWSGERRDSAASSSLSASTPSSAFAGESPHGRPPGGIATFAWPANPQDQAAMQSEANVNMAGPAAHPYDPLAIMPPVAFAQDRHASNVAGPSSGVGQPDDAAAQENYRFKEGAGTTPYSRSPRAASIPQARGAEKKKGDEGAVRRAARAPPSGQRDEGEQVGDIEQRQPLIPLFYIYYRQLDAFTAMAPKRSGMDLLFHPKKKTTQAPPQKRAATPAGTPSGSPSPMKPPRAPLAKPRPPKAQDNDDDLRPPPPEGPYQEFKLVSSQLNGWKYDVMKFDSRKPVEIASWQKPVKLNRKEPRREPDDAASATGPKAVGAMLGPDGKPVVGPDGQIVMVDAEGRPIRPGEGGSASGDKGKEKAGQKKRFQKKTRQVFLVPEEVRRLRREERYPWVMEDSAGDETWVGKMEEVAKSETHCMFMPADNCTFKLVPAHRWYKFQKKPKYHVPTLEEAERMMSNIKKNQDPERWLLPRVLVQGGRRLKTVDNGMNGLFGDDDDEEEGEGRKRRMKRELGAEGDVDEMDFEETFADDEEKMEPDDRDDEEAKELEERLKREYKNANKAREGYVDESDDEDEPTLTQAGKGLRKTLQKLEKDGGYDESDDDENPYASEVEEEEEEPIPVYTGPAIIAPEPKPGRQTPQASSTNGTKTPTSSQPAPQVKPESSDSRPTSPVIAKHGGHSALAKRAMSPKMPKVESNGVGRPTSPLAGGSPNGSRATSPAHGGGSRAGSPTSPTSPTSSAIANGVNGSAKPNDKKRKASDDPNAKPKKRKALPPLPGGAALDDRTVIEWLRQTPNATTRDCIHHFQPYLTDDEKKHRFTTLVKEVAQLKDGVLVLRPAYQTVGAPSPPQASAA</sequence>
<evidence type="ECO:0000256" key="7">
    <source>
        <dbReference type="SAM" id="MobiDB-lite"/>
    </source>
</evidence>
<feature type="compositionally biased region" description="Basic and acidic residues" evidence="7">
    <location>
        <begin position="452"/>
        <end position="463"/>
    </location>
</feature>
<feature type="region of interest" description="Disordered" evidence="7">
    <location>
        <begin position="1"/>
        <end position="208"/>
    </location>
</feature>
<evidence type="ECO:0000256" key="4">
    <source>
        <dbReference type="ARBA" id="ARBA00023125"/>
    </source>
</evidence>
<dbReference type="GO" id="GO:0006367">
    <property type="term" value="P:transcription initiation at RNA polymerase II promoter"/>
    <property type="evidence" value="ECO:0007669"/>
    <property type="project" value="InterPro"/>
</dbReference>
<dbReference type="InterPro" id="IPR011039">
    <property type="entry name" value="TFIIF_interaction"/>
</dbReference>
<gene>
    <name evidence="8" type="ORF">EVJ58_g7745</name>
</gene>
<evidence type="ECO:0000313" key="9">
    <source>
        <dbReference type="Proteomes" id="UP000298390"/>
    </source>
</evidence>
<feature type="compositionally biased region" description="Acidic residues" evidence="7">
    <location>
        <begin position="886"/>
        <end position="895"/>
    </location>
</feature>
<evidence type="ECO:0000256" key="1">
    <source>
        <dbReference type="ARBA" id="ARBA00004123"/>
    </source>
</evidence>
<feature type="compositionally biased region" description="Gly residues" evidence="7">
    <location>
        <begin position="312"/>
        <end position="321"/>
    </location>
</feature>
<evidence type="ECO:0000256" key="5">
    <source>
        <dbReference type="ARBA" id="ARBA00023163"/>
    </source>
</evidence>
<feature type="region of interest" description="Disordered" evidence="7">
    <location>
        <begin position="609"/>
        <end position="689"/>
    </location>
</feature>
<dbReference type="GO" id="GO:0001096">
    <property type="term" value="F:TFIIF-class transcription factor complex binding"/>
    <property type="evidence" value="ECO:0007669"/>
    <property type="project" value="TreeGrafter"/>
</dbReference>
<comment type="subcellular location">
    <subcellularLocation>
        <location evidence="1">Nucleus</location>
    </subcellularLocation>
</comment>
<evidence type="ECO:0000256" key="6">
    <source>
        <dbReference type="ARBA" id="ARBA00023242"/>
    </source>
</evidence>
<feature type="compositionally biased region" description="Polar residues" evidence="7">
    <location>
        <begin position="957"/>
        <end position="976"/>
    </location>
</feature>
<organism evidence="8 9">
    <name type="scientific">Rhodofomes roseus</name>
    <dbReference type="NCBI Taxonomy" id="34475"/>
    <lineage>
        <taxon>Eukaryota</taxon>
        <taxon>Fungi</taxon>
        <taxon>Dikarya</taxon>
        <taxon>Basidiomycota</taxon>
        <taxon>Agaricomycotina</taxon>
        <taxon>Agaricomycetes</taxon>
        <taxon>Polyporales</taxon>
        <taxon>Rhodofomes</taxon>
    </lineage>
</organism>
<dbReference type="EMBL" id="SEKV01000519">
    <property type="protein sequence ID" value="TFY56260.1"/>
    <property type="molecule type" value="Genomic_DNA"/>
</dbReference>
<dbReference type="InterPro" id="IPR008851">
    <property type="entry name" value="TFIIF-alpha"/>
</dbReference>
<proteinExistence type="inferred from homology"/>
<feature type="compositionally biased region" description="Basic and acidic residues" evidence="7">
    <location>
        <begin position="867"/>
        <end position="885"/>
    </location>
</feature>
<feature type="compositionally biased region" description="Basic and acidic residues" evidence="7">
    <location>
        <begin position="166"/>
        <end position="184"/>
    </location>
</feature>
<dbReference type="Proteomes" id="UP000298390">
    <property type="component" value="Unassembled WGS sequence"/>
</dbReference>
<feature type="compositionally biased region" description="Low complexity" evidence="7">
    <location>
        <begin position="7"/>
        <end position="25"/>
    </location>
</feature>
<feature type="compositionally biased region" description="Low complexity" evidence="7">
    <location>
        <begin position="330"/>
        <end position="345"/>
    </location>
</feature>
<dbReference type="GO" id="GO:0016251">
    <property type="term" value="F:RNA polymerase II general transcription initiation factor activity"/>
    <property type="evidence" value="ECO:0007669"/>
    <property type="project" value="TreeGrafter"/>
</dbReference>